<gene>
    <name evidence="3" type="ORF">JCM19240_6443</name>
</gene>
<dbReference type="InterPro" id="IPR021550">
    <property type="entry name" value="DUF2897"/>
</dbReference>
<evidence type="ECO:0000256" key="2">
    <source>
        <dbReference type="SAM" id="Phobius"/>
    </source>
</evidence>
<keyword evidence="2" id="KW-0812">Transmembrane</keyword>
<feature type="region of interest" description="Disordered" evidence="1">
    <location>
        <begin position="51"/>
        <end position="70"/>
    </location>
</feature>
<evidence type="ECO:0000256" key="1">
    <source>
        <dbReference type="SAM" id="MobiDB-lite"/>
    </source>
</evidence>
<dbReference type="EMBL" id="BBMT01000002">
    <property type="protein sequence ID" value="GAL33011.1"/>
    <property type="molecule type" value="Genomic_DNA"/>
</dbReference>
<protein>
    <recommendedName>
        <fullName evidence="5">DUF2897 family protein</fullName>
    </recommendedName>
</protein>
<accession>A0A090SZE7</accession>
<proteinExistence type="predicted"/>
<reference evidence="3 4" key="1">
    <citation type="submission" date="2014-09" db="EMBL/GenBank/DDBJ databases">
        <title>Vibrio maritimus JCM 19240. (C210) whole genome shotgun sequence.</title>
        <authorList>
            <person name="Sawabe T."/>
            <person name="Meirelles P."/>
            <person name="Nakanishi M."/>
            <person name="Sayaka M."/>
            <person name="Hattori M."/>
            <person name="Ohkuma M."/>
        </authorList>
    </citation>
    <scope>NUCLEOTIDE SEQUENCE [LARGE SCALE GENOMIC DNA]</scope>
    <source>
        <strain evidence="3 4">JCM 19240</strain>
    </source>
</reference>
<evidence type="ECO:0000313" key="4">
    <source>
        <dbReference type="Proteomes" id="UP000029224"/>
    </source>
</evidence>
<keyword evidence="4" id="KW-1185">Reference proteome</keyword>
<reference evidence="3 4" key="2">
    <citation type="submission" date="2014-09" db="EMBL/GenBank/DDBJ databases">
        <authorList>
            <consortium name="NBRP consortium"/>
            <person name="Sawabe T."/>
            <person name="Meirelles P."/>
            <person name="Nakanishi M."/>
            <person name="Sayaka M."/>
            <person name="Hattori M."/>
            <person name="Ohkuma M."/>
        </authorList>
    </citation>
    <scope>NUCLEOTIDE SEQUENCE [LARGE SCALE GENOMIC DNA]</scope>
    <source>
        <strain evidence="3 4">JCM 19240</strain>
    </source>
</reference>
<dbReference type="Pfam" id="PF11446">
    <property type="entry name" value="DUF2897"/>
    <property type="match status" value="1"/>
</dbReference>
<evidence type="ECO:0008006" key="5">
    <source>
        <dbReference type="Google" id="ProtNLM"/>
    </source>
</evidence>
<dbReference type="AlphaFoldDB" id="A0A090SZE7"/>
<keyword evidence="2" id="KW-0472">Membrane</keyword>
<feature type="transmembrane region" description="Helical" evidence="2">
    <location>
        <begin position="6"/>
        <end position="26"/>
    </location>
</feature>
<name>A0A090SZE7_9VIBR</name>
<sequence>MIEWLFNPWVIIIVVLAVVIGNIAALKHTANMKFQQGDKVDSRKNQLDRLNELDKQKYGDNPNDEHNKSN</sequence>
<evidence type="ECO:0000313" key="3">
    <source>
        <dbReference type="EMBL" id="GAL33011.1"/>
    </source>
</evidence>
<comment type="caution">
    <text evidence="3">The sequence shown here is derived from an EMBL/GenBank/DDBJ whole genome shotgun (WGS) entry which is preliminary data.</text>
</comment>
<keyword evidence="2" id="KW-1133">Transmembrane helix</keyword>
<dbReference type="Proteomes" id="UP000029224">
    <property type="component" value="Unassembled WGS sequence"/>
</dbReference>
<dbReference type="OrthoDB" id="5886077at2"/>
<organism evidence="3 4">
    <name type="scientific">Vibrio maritimus</name>
    <dbReference type="NCBI Taxonomy" id="990268"/>
    <lineage>
        <taxon>Bacteria</taxon>
        <taxon>Pseudomonadati</taxon>
        <taxon>Pseudomonadota</taxon>
        <taxon>Gammaproteobacteria</taxon>
        <taxon>Vibrionales</taxon>
        <taxon>Vibrionaceae</taxon>
        <taxon>Vibrio</taxon>
    </lineage>
</organism>